<evidence type="ECO:0000259" key="1">
    <source>
        <dbReference type="Pfam" id="PF11817"/>
    </source>
</evidence>
<gene>
    <name evidence="2" type="ORF">LSINAPIS_LOCUS7995</name>
</gene>
<protein>
    <recommendedName>
        <fullName evidence="1">Trafficking protein particle complex subunit 11 domain-containing protein</fullName>
    </recommendedName>
</protein>
<dbReference type="Proteomes" id="UP000324832">
    <property type="component" value="Unassembled WGS sequence"/>
</dbReference>
<organism evidence="2 3">
    <name type="scientific">Leptidea sinapis</name>
    <dbReference type="NCBI Taxonomy" id="189913"/>
    <lineage>
        <taxon>Eukaryota</taxon>
        <taxon>Metazoa</taxon>
        <taxon>Ecdysozoa</taxon>
        <taxon>Arthropoda</taxon>
        <taxon>Hexapoda</taxon>
        <taxon>Insecta</taxon>
        <taxon>Pterygota</taxon>
        <taxon>Neoptera</taxon>
        <taxon>Endopterygota</taxon>
        <taxon>Lepidoptera</taxon>
        <taxon>Glossata</taxon>
        <taxon>Ditrysia</taxon>
        <taxon>Papilionoidea</taxon>
        <taxon>Pieridae</taxon>
        <taxon>Dismorphiinae</taxon>
        <taxon>Leptidea</taxon>
    </lineage>
</organism>
<dbReference type="PANTHER" id="PTHR14374:SF0">
    <property type="entry name" value="TRAFFICKING PROTEIN PARTICLE COMPLEX SUBUNIT 11"/>
    <property type="match status" value="1"/>
</dbReference>
<dbReference type="AlphaFoldDB" id="A0A5E4QGU9"/>
<sequence>MRCDVQRRRGGRAAAAAAAPQAAAAGGGAAPIRAAAGRLTEQQGPPGLQLPHSELEQLWLEVQLPGATMALGTAYRPESKLYLRLIYGKEAQKHIRMATQPSDNTEFPPEITLKPLALIGLSGLDTVNNAIHKAIWDAFSNNRRPDRASVRFKLLNNTFEFPVVKPKRNSYEWYIPKGILKKNWIPKHVSLIPAVIVIFYDMEWNDPQWNEKIIECASRVQSIRAAVEGHATRVAVVVVQSGLSPPPSEYLLGAERAQALSSACEIQSKTLFVLPHNDHLMGYIIKLENAFYDIAQNYYHHETKNIKQHRDHLNKTTHQYLFVRHQFKLGFLNEMKQDLSTAHKHYLHSYNNLLETRQVDTNIHELRTVAGYINYKLCKLLFALNLARDAIAQLKLHIERYKSRIGPTELLFEHYAWMARQYSAFGELFDDAIRAGLPAIQSQHPGFYYQYAAQFTMKRRQAMRSVCCEATQYPPAPDPMEGIVEFYGQRPWRPGRLSADPHDPQKEQAAILALQYNERIFNHSAMIISFLGSAISQFKTFHSPRMRKQLVVEMANEYYYCADYGKALTLLTHMLWDYRREKWWFLASYVLNRALQCAYLSAKIQDYIHLSVEALSKHIQVPNNDRNRIYKNIMSVLQLNIPDPEPDLPVASQTKALDLWQSSIDKEPLTICIDMTNISSFLEVKPKFVQQKYRMDEFIDVEIYARLIHCSLEVKKILLTVSSNTETMEIPITDNGNSTVTLHHGVVYKFLCQFKPNAQDNGSDINLINISFILDLNKQRKIVMNFKIEESKPRGTCVHPELLHLIMSPKSDYNFDCIVPVTTASVMSRECRLSMLIENQAPALQGEWFPTTFTITNDENCSVYDMSITVSLLSSLDNPNPDSVTDMSLVHGKPQSQPLLIKVGDLNNSSKYSNIFYLKTNKIALIAVQIRVSYYINLHDSPKLECVRDFTTKITVIKPFEVEASFSDMNFKPITKCFLDDPFIVMPQIKILSPWSLLIVDTDLETISCCKHCDEEQQSCVSNIEVTEKDVASDAVCIVAKYKPKDPLTRIGLYNIKWRRKCNLDGPCVMSTSALPGLTIDDCPISLHVSYPEVIELQTSVPLKCILTGNTNIPVRLSVTIEGSDAYMCSGYKNTSVTVPPHGTVELCYNIHPLVTGRTTPPRLKATLLGDNSKQGTIKEIFEKNFPQNIFVIPKYNK</sequence>
<dbReference type="Pfam" id="PF11817">
    <property type="entry name" value="Foie-gras_1"/>
    <property type="match status" value="1"/>
</dbReference>
<dbReference type="PROSITE" id="PS51318">
    <property type="entry name" value="TAT"/>
    <property type="match status" value="1"/>
</dbReference>
<evidence type="ECO:0000313" key="2">
    <source>
        <dbReference type="EMBL" id="VVC96505.1"/>
    </source>
</evidence>
<dbReference type="EMBL" id="FZQP02002769">
    <property type="protein sequence ID" value="VVC96505.1"/>
    <property type="molecule type" value="Genomic_DNA"/>
</dbReference>
<dbReference type="PANTHER" id="PTHR14374">
    <property type="entry name" value="FOIE GRAS"/>
    <property type="match status" value="1"/>
</dbReference>
<dbReference type="GO" id="GO:0005737">
    <property type="term" value="C:cytoplasm"/>
    <property type="evidence" value="ECO:0007669"/>
    <property type="project" value="TreeGrafter"/>
</dbReference>
<accession>A0A5E4QGU9</accession>
<name>A0A5E4QGU9_9NEOP</name>
<feature type="domain" description="Trafficking protein particle complex subunit 11" evidence="1">
    <location>
        <begin position="363"/>
        <end position="616"/>
    </location>
</feature>
<keyword evidence="3" id="KW-1185">Reference proteome</keyword>
<proteinExistence type="predicted"/>
<dbReference type="InterPro" id="IPR021773">
    <property type="entry name" value="TPC11"/>
</dbReference>
<dbReference type="InterPro" id="IPR006311">
    <property type="entry name" value="TAT_signal"/>
</dbReference>
<evidence type="ECO:0000313" key="3">
    <source>
        <dbReference type="Proteomes" id="UP000324832"/>
    </source>
</evidence>
<reference evidence="2 3" key="1">
    <citation type="submission" date="2017-07" db="EMBL/GenBank/DDBJ databases">
        <authorList>
            <person name="Talla V."/>
            <person name="Backstrom N."/>
        </authorList>
    </citation>
    <scope>NUCLEOTIDE SEQUENCE [LARGE SCALE GENOMIC DNA]</scope>
</reference>